<dbReference type="Pfam" id="PF17316">
    <property type="entry name" value="Perilipin_2"/>
    <property type="match status" value="1"/>
</dbReference>
<proteinExistence type="predicted"/>
<dbReference type="HOGENOM" id="CLU_082150_0_0_1"/>
<keyword evidence="2" id="KW-1185">Reference proteome</keyword>
<dbReference type="STRING" id="554155.C5FDL4"/>
<dbReference type="eggNOG" id="ENOG502S689">
    <property type="taxonomic scope" value="Eukaryota"/>
</dbReference>
<dbReference type="GeneID" id="9223489"/>
<protein>
    <submittedName>
        <fullName evidence="1">CAP20</fullName>
    </submittedName>
</protein>
<name>C5FDL4_ARTOC</name>
<dbReference type="RefSeq" id="XP_002850594.1">
    <property type="nucleotide sequence ID" value="XM_002850548.1"/>
</dbReference>
<organism evidence="1 2">
    <name type="scientific">Arthroderma otae (strain ATCC MYA-4605 / CBS 113480)</name>
    <name type="common">Microsporum canis</name>
    <dbReference type="NCBI Taxonomy" id="554155"/>
    <lineage>
        <taxon>Eukaryota</taxon>
        <taxon>Fungi</taxon>
        <taxon>Dikarya</taxon>
        <taxon>Ascomycota</taxon>
        <taxon>Pezizomycotina</taxon>
        <taxon>Eurotiomycetes</taxon>
        <taxon>Eurotiomycetidae</taxon>
        <taxon>Onygenales</taxon>
        <taxon>Arthrodermataceae</taxon>
        <taxon>Microsporum</taxon>
    </lineage>
</organism>
<evidence type="ECO:0000313" key="1">
    <source>
        <dbReference type="EMBL" id="EEQ27810.1"/>
    </source>
</evidence>
<dbReference type="Proteomes" id="UP000002035">
    <property type="component" value="Unassembled WGS sequence"/>
</dbReference>
<dbReference type="OrthoDB" id="376826at2759"/>
<sequence>MGEQPTTNGTWPSSQFISHLISYPFIADSLESLKKSPYGQKSLEYADKSFSQLEPIFPYFAKPYGFVAPYVEKADHLGNEGLNQVDNTYPKLVKATEEVRETVHNYFRIAEDGTKYVRSTYDSECKLAQGSPMVSHGKAAVSTGLMVTSHSLLWLRNLLVPHKQEAQENGNGTAKSSN</sequence>
<dbReference type="VEuPathDB" id="FungiDB:MCYG_00698"/>
<evidence type="ECO:0000313" key="2">
    <source>
        <dbReference type="Proteomes" id="UP000002035"/>
    </source>
</evidence>
<accession>C5FDL4</accession>
<reference evidence="2" key="1">
    <citation type="journal article" date="2012" name="MBio">
        <title>Comparative genome analysis of Trichophyton rubrum and related dermatophytes reveals candidate genes involved in infection.</title>
        <authorList>
            <person name="Martinez D.A."/>
            <person name="Oliver B.G."/>
            <person name="Graeser Y."/>
            <person name="Goldberg J.M."/>
            <person name="Li W."/>
            <person name="Martinez-Rossi N.M."/>
            <person name="Monod M."/>
            <person name="Shelest E."/>
            <person name="Barton R.C."/>
            <person name="Birch E."/>
            <person name="Brakhage A.A."/>
            <person name="Chen Z."/>
            <person name="Gurr S.J."/>
            <person name="Heiman D."/>
            <person name="Heitman J."/>
            <person name="Kosti I."/>
            <person name="Rossi A."/>
            <person name="Saif S."/>
            <person name="Samalova M."/>
            <person name="Saunders C.W."/>
            <person name="Shea T."/>
            <person name="Summerbell R.C."/>
            <person name="Xu J."/>
            <person name="Young S."/>
            <person name="Zeng Q."/>
            <person name="Birren B.W."/>
            <person name="Cuomo C.A."/>
            <person name="White T.C."/>
        </authorList>
    </citation>
    <scope>NUCLEOTIDE SEQUENCE [LARGE SCALE GENOMIC DNA]</scope>
    <source>
        <strain evidence="2">ATCC MYA-4605 / CBS 113480</strain>
    </source>
</reference>
<gene>
    <name evidence="1" type="ORF">MCYG_00698</name>
</gene>
<dbReference type="OMA" id="YSYVAPY"/>
<dbReference type="EMBL" id="DS995701">
    <property type="protein sequence ID" value="EEQ27810.1"/>
    <property type="molecule type" value="Genomic_DNA"/>
</dbReference>
<dbReference type="AlphaFoldDB" id="C5FDL4"/>